<proteinExistence type="predicted"/>
<comment type="caution">
    <text evidence="2">The sequence shown here is derived from an EMBL/GenBank/DDBJ whole genome shotgun (WGS) entry which is preliminary data.</text>
</comment>
<evidence type="ECO:0000313" key="2">
    <source>
        <dbReference type="EMBL" id="GIY97713.1"/>
    </source>
</evidence>
<feature type="region of interest" description="Disordered" evidence="1">
    <location>
        <begin position="49"/>
        <end position="85"/>
    </location>
</feature>
<evidence type="ECO:0000256" key="1">
    <source>
        <dbReference type="SAM" id="MobiDB-lite"/>
    </source>
</evidence>
<name>A0AAV4XVE1_CAEEX</name>
<dbReference type="Proteomes" id="UP001054945">
    <property type="component" value="Unassembled WGS sequence"/>
</dbReference>
<feature type="compositionally biased region" description="Basic and acidic residues" evidence="1">
    <location>
        <begin position="56"/>
        <end position="75"/>
    </location>
</feature>
<accession>A0AAV4XVE1</accession>
<reference evidence="2 3" key="1">
    <citation type="submission" date="2021-06" db="EMBL/GenBank/DDBJ databases">
        <title>Caerostris extrusa draft genome.</title>
        <authorList>
            <person name="Kono N."/>
            <person name="Arakawa K."/>
        </authorList>
    </citation>
    <scope>NUCLEOTIDE SEQUENCE [LARGE SCALE GENOMIC DNA]</scope>
</reference>
<sequence length="85" mass="9889">MGKLSRRKFAQLASIFSRRKRAFKPILGDGINPSRDNLLLHEDEYSELSEDESDTDWNKKDSWDSHHGDLNEKPSTKNSHKHDHS</sequence>
<dbReference type="AlphaFoldDB" id="A0AAV4XVE1"/>
<gene>
    <name evidence="2" type="ORF">CEXT_8321</name>
</gene>
<evidence type="ECO:0000313" key="3">
    <source>
        <dbReference type="Proteomes" id="UP001054945"/>
    </source>
</evidence>
<dbReference type="EMBL" id="BPLR01018201">
    <property type="protein sequence ID" value="GIY97713.1"/>
    <property type="molecule type" value="Genomic_DNA"/>
</dbReference>
<organism evidence="2 3">
    <name type="scientific">Caerostris extrusa</name>
    <name type="common">Bark spider</name>
    <name type="synonym">Caerostris bankana</name>
    <dbReference type="NCBI Taxonomy" id="172846"/>
    <lineage>
        <taxon>Eukaryota</taxon>
        <taxon>Metazoa</taxon>
        <taxon>Ecdysozoa</taxon>
        <taxon>Arthropoda</taxon>
        <taxon>Chelicerata</taxon>
        <taxon>Arachnida</taxon>
        <taxon>Araneae</taxon>
        <taxon>Araneomorphae</taxon>
        <taxon>Entelegynae</taxon>
        <taxon>Araneoidea</taxon>
        <taxon>Araneidae</taxon>
        <taxon>Caerostris</taxon>
    </lineage>
</organism>
<protein>
    <submittedName>
        <fullName evidence="2">Uncharacterized protein</fullName>
    </submittedName>
</protein>
<keyword evidence="3" id="KW-1185">Reference proteome</keyword>